<dbReference type="RefSeq" id="WP_415330365.1">
    <property type="nucleotide sequence ID" value="NZ_JBCANC010000018.1"/>
</dbReference>
<gene>
    <name evidence="1" type="ORF">I9080_002151</name>
</gene>
<dbReference type="Proteomes" id="UP000859547">
    <property type="component" value="Unassembled WGS sequence"/>
</dbReference>
<evidence type="ECO:0000313" key="1">
    <source>
        <dbReference type="EMBL" id="HAT4308340.1"/>
    </source>
</evidence>
<organism evidence="1">
    <name type="scientific">Clostridium perfringens</name>
    <dbReference type="NCBI Taxonomy" id="1502"/>
    <lineage>
        <taxon>Bacteria</taxon>
        <taxon>Bacillati</taxon>
        <taxon>Bacillota</taxon>
        <taxon>Clostridia</taxon>
        <taxon>Eubacteriales</taxon>
        <taxon>Clostridiaceae</taxon>
        <taxon>Clostridium</taxon>
    </lineage>
</organism>
<sequence length="117" mass="13846">MYKYLISEELDFVIEEKKFKKQVLGDVYTSLRSKFKLLKLNLKVFQEITIDELDKLLIKSLKEATSFKKESIFYYVDLKECLENKNIVLLLTYSKVLSIKFEIISDSKLKLTSITIF</sequence>
<protein>
    <submittedName>
        <fullName evidence="1">Uncharacterized protein</fullName>
    </submittedName>
</protein>
<dbReference type="AlphaFoldDB" id="A0A8H9UXU7"/>
<reference evidence="1" key="2">
    <citation type="submission" date="2020-07" db="EMBL/GenBank/DDBJ databases">
        <authorList>
            <consortium name="NCBI Pathogen Detection Project"/>
        </authorList>
    </citation>
    <scope>NUCLEOTIDE SEQUENCE</scope>
    <source>
        <strain evidence="1">C8</strain>
    </source>
</reference>
<proteinExistence type="predicted"/>
<comment type="caution">
    <text evidence="1">The sequence shown here is derived from an EMBL/GenBank/DDBJ whole genome shotgun (WGS) entry which is preliminary data.</text>
</comment>
<dbReference type="EMBL" id="DACTCB010000011">
    <property type="protein sequence ID" value="HAT4308340.1"/>
    <property type="molecule type" value="Genomic_DNA"/>
</dbReference>
<name>A0A8H9UXU7_CLOPF</name>
<reference evidence="1" key="1">
    <citation type="journal article" date="2018" name="Genome Biol.">
        <title>SKESA: strategic k-mer extension for scrupulous assemblies.</title>
        <authorList>
            <person name="Souvorov A."/>
            <person name="Agarwala R."/>
            <person name="Lipman D.J."/>
        </authorList>
    </citation>
    <scope>NUCLEOTIDE SEQUENCE</scope>
    <source>
        <strain evidence="1">C8</strain>
    </source>
</reference>
<accession>A0A8H9UXU7</accession>